<evidence type="ECO:0000313" key="7">
    <source>
        <dbReference type="EMBL" id="MDN5216586.1"/>
    </source>
</evidence>
<dbReference type="Proteomes" id="UP001172083">
    <property type="component" value="Unassembled WGS sequence"/>
</dbReference>
<proteinExistence type="predicted"/>
<comment type="subcellular location">
    <subcellularLocation>
        <location evidence="1">Endomembrane system</location>
        <topology evidence="1">Multi-pass membrane protein</topology>
    </subcellularLocation>
</comment>
<evidence type="ECO:0000256" key="5">
    <source>
        <dbReference type="SAM" id="Phobius"/>
    </source>
</evidence>
<evidence type="ECO:0000313" key="8">
    <source>
        <dbReference type="Proteomes" id="UP001172083"/>
    </source>
</evidence>
<dbReference type="EMBL" id="JAUJEB010000009">
    <property type="protein sequence ID" value="MDN5216586.1"/>
    <property type="molecule type" value="Genomic_DNA"/>
</dbReference>
<keyword evidence="4 5" id="KW-0472">Membrane</keyword>
<dbReference type="Pfam" id="PF06803">
    <property type="entry name" value="DUF1232"/>
    <property type="match status" value="1"/>
</dbReference>
<sequence length="133" mass="15816">MTQYKEHRKFKNAKARAERILRNPDKLKNLITMALDKLNTMDKSKSSVGDFFRRVKVFIRMIKAYIRGDYRMIPWKMMVMLVAGLVYFVMPLDILPDFIPVTGFLDDITVIIWIFNNFKSEIDAFEAWERNTI</sequence>
<organism evidence="7 8">
    <name type="scientific">Agaribacillus aureus</name>
    <dbReference type="NCBI Taxonomy" id="3051825"/>
    <lineage>
        <taxon>Bacteria</taxon>
        <taxon>Pseudomonadati</taxon>
        <taxon>Bacteroidota</taxon>
        <taxon>Cytophagia</taxon>
        <taxon>Cytophagales</taxon>
        <taxon>Splendidivirgaceae</taxon>
        <taxon>Agaribacillus</taxon>
    </lineage>
</organism>
<accession>A0ABT8LHB0</accession>
<keyword evidence="3 5" id="KW-1133">Transmembrane helix</keyword>
<evidence type="ECO:0000256" key="2">
    <source>
        <dbReference type="ARBA" id="ARBA00022692"/>
    </source>
</evidence>
<evidence type="ECO:0000259" key="6">
    <source>
        <dbReference type="Pfam" id="PF06803"/>
    </source>
</evidence>
<evidence type="ECO:0000256" key="4">
    <source>
        <dbReference type="ARBA" id="ARBA00023136"/>
    </source>
</evidence>
<name>A0ABT8LHB0_9BACT</name>
<comment type="caution">
    <text evidence="7">The sequence shown here is derived from an EMBL/GenBank/DDBJ whole genome shotgun (WGS) entry which is preliminary data.</text>
</comment>
<protein>
    <submittedName>
        <fullName evidence="7">YkvA family protein</fullName>
    </submittedName>
</protein>
<dbReference type="InterPro" id="IPR010652">
    <property type="entry name" value="DUF1232"/>
</dbReference>
<feature type="domain" description="DUF1232" evidence="6">
    <location>
        <begin position="79"/>
        <end position="113"/>
    </location>
</feature>
<evidence type="ECO:0000256" key="3">
    <source>
        <dbReference type="ARBA" id="ARBA00022989"/>
    </source>
</evidence>
<keyword evidence="8" id="KW-1185">Reference proteome</keyword>
<reference evidence="7" key="1">
    <citation type="submission" date="2023-06" db="EMBL/GenBank/DDBJ databases">
        <title>Genomic of Agaribacillus aureum.</title>
        <authorList>
            <person name="Wang G."/>
        </authorList>
    </citation>
    <scope>NUCLEOTIDE SEQUENCE</scope>
    <source>
        <strain evidence="7">BMA12</strain>
    </source>
</reference>
<feature type="transmembrane region" description="Helical" evidence="5">
    <location>
        <begin position="73"/>
        <end position="92"/>
    </location>
</feature>
<keyword evidence="2 5" id="KW-0812">Transmembrane</keyword>
<evidence type="ECO:0000256" key="1">
    <source>
        <dbReference type="ARBA" id="ARBA00004127"/>
    </source>
</evidence>
<dbReference type="RefSeq" id="WP_346761918.1">
    <property type="nucleotide sequence ID" value="NZ_JAUJEB010000009.1"/>
</dbReference>
<gene>
    <name evidence="7" type="ORF">QQ020_31240</name>
</gene>